<dbReference type="KEGG" id="salg:BS332_01800"/>
<gene>
    <name evidence="1" type="ORF">D7032_16615</name>
</gene>
<evidence type="ECO:0000313" key="1">
    <source>
        <dbReference type="EMBL" id="QQO84722.1"/>
    </source>
</evidence>
<dbReference type="EMBL" id="CP032664">
    <property type="protein sequence ID" value="QQO84722.1"/>
    <property type="molecule type" value="Genomic_DNA"/>
</dbReference>
<reference evidence="1" key="1">
    <citation type="submission" date="2018-09" db="EMBL/GenBank/DDBJ databases">
        <title>Genome sequencing and analysis.</title>
        <authorList>
            <person name="Huang Y.-T."/>
        </authorList>
    </citation>
    <scope>NUCLEOTIDE SEQUENCE</scope>
    <source>
        <strain evidence="1">HIDE</strain>
    </source>
</reference>
<accession>A0A7T8EE38</accession>
<protein>
    <submittedName>
        <fullName evidence="1">Uncharacterized protein</fullName>
    </submittedName>
</protein>
<dbReference type="AlphaFoldDB" id="A0A7T8EE38"/>
<name>A0A7T8EE38_9GAMM</name>
<organism evidence="1">
    <name type="scientific">Shewanella algae</name>
    <dbReference type="NCBI Taxonomy" id="38313"/>
    <lineage>
        <taxon>Bacteria</taxon>
        <taxon>Pseudomonadati</taxon>
        <taxon>Pseudomonadota</taxon>
        <taxon>Gammaproteobacteria</taxon>
        <taxon>Alteromonadales</taxon>
        <taxon>Shewanellaceae</taxon>
        <taxon>Shewanella</taxon>
    </lineage>
</organism>
<proteinExistence type="predicted"/>
<sequence length="114" mass="13086">MKLIGSKMESDFREELIRSNEALQARDSKLRMALESEGHDYINSYVLHYVPEQLEDLYTVLVGGTYVVDVEIDKYDGSKSTIAQRHELKSYLLRLSRMNQVRLAVAQDLACSKT</sequence>
<dbReference type="RefSeq" id="WP_071237174.1">
    <property type="nucleotide sequence ID" value="NZ_AP024612.1"/>
</dbReference>